<organism evidence="1 2">
    <name type="scientific">Chondromyces crocatus</name>
    <dbReference type="NCBI Taxonomy" id="52"/>
    <lineage>
        <taxon>Bacteria</taxon>
        <taxon>Pseudomonadati</taxon>
        <taxon>Myxococcota</taxon>
        <taxon>Polyangia</taxon>
        <taxon>Polyangiales</taxon>
        <taxon>Polyangiaceae</taxon>
        <taxon>Chondromyces</taxon>
    </lineage>
</organism>
<protein>
    <submittedName>
        <fullName evidence="1">Uncharacterized protein</fullName>
    </submittedName>
</protein>
<dbReference type="EMBL" id="CP012159">
    <property type="protein sequence ID" value="AKT44142.1"/>
    <property type="molecule type" value="Genomic_DNA"/>
</dbReference>
<name>A0A0K1EU21_CHOCO</name>
<sequence>MGRGSQHRASDDPSREDDRLWILMDRAAPEAVNFEGQPASPEAIPSSEGARRTLVVRNGDKVLISVPVGRDSALAIPLKIHLLPNAGARLIVRVASEVAPCSACIEDHLLSACAADGLGAGGIFAAIREGIAHCVELQRHDPLHGIEQDVELLPSRTRALLLAPANEPHVVTGGGRPESSEMDLILIL</sequence>
<proteinExistence type="predicted"/>
<dbReference type="KEGG" id="ccro:CMC5_083820"/>
<evidence type="ECO:0000313" key="1">
    <source>
        <dbReference type="EMBL" id="AKT44142.1"/>
    </source>
</evidence>
<keyword evidence="2" id="KW-1185">Reference proteome</keyword>
<accession>A0A0K1EU21</accession>
<dbReference type="AlphaFoldDB" id="A0A0K1EU21"/>
<gene>
    <name evidence="1" type="ORF">CMC5_083820</name>
</gene>
<reference evidence="1 2" key="1">
    <citation type="submission" date="2015-07" db="EMBL/GenBank/DDBJ databases">
        <title>Genome analysis of myxobacterium Chondromyces crocatus Cm c5 reveals a high potential for natural compound synthesis and the genetic basis for the loss of fruiting body formation.</title>
        <authorList>
            <person name="Zaburannyi N."/>
            <person name="Bunk B."/>
            <person name="Maier J."/>
            <person name="Overmann J."/>
            <person name="Mueller R."/>
        </authorList>
    </citation>
    <scope>NUCLEOTIDE SEQUENCE [LARGE SCALE GENOMIC DNA]</scope>
    <source>
        <strain evidence="1 2">Cm c5</strain>
    </source>
</reference>
<evidence type="ECO:0000313" key="2">
    <source>
        <dbReference type="Proteomes" id="UP000067626"/>
    </source>
</evidence>
<dbReference type="Proteomes" id="UP000067626">
    <property type="component" value="Chromosome"/>
</dbReference>